<feature type="domain" description="Flavodoxin-like" evidence="3">
    <location>
        <begin position="4"/>
        <end position="145"/>
    </location>
</feature>
<sequence>MKKVNLVFGTVYGGAQFVAETLEQALLELGQETQLYQPEQLVGFVPPENELLLIICSTTGQGDLPDDIQPWFYEMKSKAPYLPKLKFGLIGLGDSSYETYCGAAEQLLSLFIELGAKQVGDFLKIDAGETMEPEVEALAWLPLWNKLVDSELAA</sequence>
<name>A0ABS1SY39_9GAMM</name>
<dbReference type="EMBL" id="JAESVD010000005">
    <property type="protein sequence ID" value="MBL4913439.1"/>
    <property type="molecule type" value="Genomic_DNA"/>
</dbReference>
<evidence type="ECO:0000256" key="1">
    <source>
        <dbReference type="ARBA" id="ARBA00022630"/>
    </source>
</evidence>
<dbReference type="InterPro" id="IPR029039">
    <property type="entry name" value="Flavoprotein-like_sf"/>
</dbReference>
<dbReference type="RefSeq" id="WP_202721710.1">
    <property type="nucleotide sequence ID" value="NZ_BPEX01000023.1"/>
</dbReference>
<keyword evidence="2" id="KW-0288">FMN</keyword>
<dbReference type="Pfam" id="PF00258">
    <property type="entry name" value="Flavodoxin_1"/>
    <property type="match status" value="1"/>
</dbReference>
<dbReference type="NCBIfam" id="NF005989">
    <property type="entry name" value="PRK08105.1"/>
    <property type="match status" value="1"/>
</dbReference>
<dbReference type="PROSITE" id="PS50902">
    <property type="entry name" value="FLAVODOXIN_LIKE"/>
    <property type="match status" value="1"/>
</dbReference>
<dbReference type="Proteomes" id="UP000604898">
    <property type="component" value="Unassembled WGS sequence"/>
</dbReference>
<evidence type="ECO:0000256" key="2">
    <source>
        <dbReference type="ARBA" id="ARBA00022643"/>
    </source>
</evidence>
<keyword evidence="1" id="KW-0285">Flavoprotein</keyword>
<proteinExistence type="predicted"/>
<dbReference type="PANTHER" id="PTHR19384">
    <property type="entry name" value="NITRIC OXIDE SYNTHASE-RELATED"/>
    <property type="match status" value="1"/>
</dbReference>
<keyword evidence="5" id="KW-1185">Reference proteome</keyword>
<evidence type="ECO:0000313" key="4">
    <source>
        <dbReference type="EMBL" id="MBL4913439.1"/>
    </source>
</evidence>
<organism evidence="4 5">
    <name type="scientific">Shewanella schlegeliana</name>
    <dbReference type="NCBI Taxonomy" id="190308"/>
    <lineage>
        <taxon>Bacteria</taxon>
        <taxon>Pseudomonadati</taxon>
        <taxon>Pseudomonadota</taxon>
        <taxon>Gammaproteobacteria</taxon>
        <taxon>Alteromonadales</taxon>
        <taxon>Shewanellaceae</taxon>
        <taxon>Shewanella</taxon>
    </lineage>
</organism>
<dbReference type="SUPFAM" id="SSF52218">
    <property type="entry name" value="Flavoproteins"/>
    <property type="match status" value="1"/>
</dbReference>
<evidence type="ECO:0000259" key="3">
    <source>
        <dbReference type="PROSITE" id="PS50902"/>
    </source>
</evidence>
<accession>A0ABS1SY39</accession>
<dbReference type="Gene3D" id="3.40.50.360">
    <property type="match status" value="1"/>
</dbReference>
<dbReference type="InterPro" id="IPR008254">
    <property type="entry name" value="Flavodoxin/NO_synth"/>
</dbReference>
<evidence type="ECO:0000313" key="5">
    <source>
        <dbReference type="Proteomes" id="UP000604898"/>
    </source>
</evidence>
<protein>
    <submittedName>
        <fullName evidence="4">Flavodoxin</fullName>
    </submittedName>
</protein>
<gene>
    <name evidence="4" type="ORF">JMA39_09825</name>
</gene>
<reference evidence="4 5" key="1">
    <citation type="submission" date="2021-01" db="EMBL/GenBank/DDBJ databases">
        <title>Genome sequence of Shewanella schlegeliana JCM 11561.</title>
        <authorList>
            <person name="Zhang H."/>
            <person name="Li C."/>
        </authorList>
    </citation>
    <scope>NUCLEOTIDE SEQUENCE [LARGE SCALE GENOMIC DNA]</scope>
    <source>
        <strain evidence="4 5">JCM 11561</strain>
    </source>
</reference>
<comment type="caution">
    <text evidence="4">The sequence shown here is derived from an EMBL/GenBank/DDBJ whole genome shotgun (WGS) entry which is preliminary data.</text>
</comment>